<dbReference type="Proteomes" id="UP000075666">
    <property type="component" value="Unassembled WGS sequence"/>
</dbReference>
<name>A0A150LFP0_9BACI</name>
<organism evidence="1 2">
    <name type="scientific">Heyndrickxia sporothermodurans</name>
    <dbReference type="NCBI Taxonomy" id="46224"/>
    <lineage>
        <taxon>Bacteria</taxon>
        <taxon>Bacillati</taxon>
        <taxon>Bacillota</taxon>
        <taxon>Bacilli</taxon>
        <taxon>Bacillales</taxon>
        <taxon>Bacillaceae</taxon>
        <taxon>Heyndrickxia</taxon>
    </lineage>
</organism>
<proteinExistence type="predicted"/>
<accession>A0A150LFP0</accession>
<comment type="caution">
    <text evidence="1">The sequence shown here is derived from an EMBL/GenBank/DDBJ whole genome shotgun (WGS) entry which is preliminary data.</text>
</comment>
<evidence type="ECO:0000313" key="1">
    <source>
        <dbReference type="EMBL" id="KYD11094.1"/>
    </source>
</evidence>
<dbReference type="STRING" id="46224.B4102_2278"/>
<reference evidence="1 2" key="1">
    <citation type="submission" date="2016-01" db="EMBL/GenBank/DDBJ databases">
        <title>Genome Sequences of Twelve Sporeforming Bacillus Species Isolated from Foods.</title>
        <authorList>
            <person name="Berendsen E.M."/>
            <person name="Wells-Bennik M.H."/>
            <person name="Krawcyk A.O."/>
            <person name="De Jong A."/>
            <person name="Holsappel S."/>
            <person name="Eijlander R.T."/>
            <person name="Kuipers O.P."/>
        </authorList>
    </citation>
    <scope>NUCLEOTIDE SEQUENCE [LARGE SCALE GENOMIC DNA]</scope>
    <source>
        <strain evidence="1 2">B4102</strain>
    </source>
</reference>
<evidence type="ECO:0000313" key="2">
    <source>
        <dbReference type="Proteomes" id="UP000075666"/>
    </source>
</evidence>
<dbReference type="AlphaFoldDB" id="A0A150LFP0"/>
<gene>
    <name evidence="1" type="ORF">B4102_2278</name>
</gene>
<dbReference type="RefSeq" id="WP_160331405.1">
    <property type="nucleotide sequence ID" value="NZ_JALKTV010000008.1"/>
</dbReference>
<keyword evidence="2" id="KW-1185">Reference proteome</keyword>
<dbReference type="EMBL" id="LQYN01000009">
    <property type="protein sequence ID" value="KYD11094.1"/>
    <property type="molecule type" value="Genomic_DNA"/>
</dbReference>
<dbReference type="PATRIC" id="fig|46224.3.peg.230"/>
<dbReference type="OrthoDB" id="9952392at2"/>
<sequence length="54" mass="6557">MRYKIYIVSETRDTFYDLSTLIPEMMNDENMTQQACIDYFMKGLEKLNYQNKAF</sequence>
<protein>
    <submittedName>
        <fullName evidence="1">Uncharacterized protein</fullName>
    </submittedName>
</protein>